<dbReference type="InterPro" id="IPR002639">
    <property type="entry name" value="UreF"/>
</dbReference>
<keyword evidence="2" id="KW-0143">Chaperone</keyword>
<dbReference type="Proteomes" id="UP000016088">
    <property type="component" value="Unassembled WGS sequence"/>
</dbReference>
<evidence type="ECO:0000256" key="2">
    <source>
        <dbReference type="ARBA" id="ARBA00023186"/>
    </source>
</evidence>
<dbReference type="AlphaFoldDB" id="S9RGU2"/>
<gene>
    <name evidence="4" type="ORF">SOCG_05806</name>
</gene>
<dbReference type="VEuPathDB" id="FungiDB:SOCG_05806"/>
<dbReference type="OMA" id="WVGRHEK"/>
<evidence type="ECO:0000256" key="3">
    <source>
        <dbReference type="ARBA" id="ARBA00046339"/>
    </source>
</evidence>
<protein>
    <submittedName>
        <fullName evidence="4">Urease accessory protein UreF</fullName>
    </submittedName>
</protein>
<dbReference type="RefSeq" id="XP_013019542.1">
    <property type="nucleotide sequence ID" value="XM_013164088.1"/>
</dbReference>
<dbReference type="PIRSF" id="PIRSF009467">
    <property type="entry name" value="Ureas_acces_UreF"/>
    <property type="match status" value="1"/>
</dbReference>
<dbReference type="GO" id="GO:0019627">
    <property type="term" value="P:urea metabolic process"/>
    <property type="evidence" value="ECO:0007669"/>
    <property type="project" value="EnsemblFungi"/>
</dbReference>
<dbReference type="InterPro" id="IPR038277">
    <property type="entry name" value="UreF_sf"/>
</dbReference>
<keyword evidence="5" id="KW-1185">Reference proteome</keyword>
<sequence>MNPSETHLSLILSDAAFPLSSFSYSFGLESYLSHQPRRTTSAFFDFLPLSLNSLLYTNLPTVKESWETPENYLQIEEFFESTQTCTIGQKVSTMQGKALLGVWVKSFSTFMIPNEISKLLMNYDYLVRHRKALGHFPVIWGILCRALGISLERTCYLYLLNHTKSICSAAVRLDVLSSFQYVSTLVHPETETLLKESLNVALSLTLEDTSQTWYPLDLWQGRHSLLYSRIFNS</sequence>
<proteinExistence type="inferred from homology"/>
<dbReference type="PANTHER" id="PTHR33620">
    <property type="entry name" value="UREASE ACCESSORY PROTEIN F"/>
    <property type="match status" value="1"/>
</dbReference>
<dbReference type="Gene3D" id="1.10.4190.10">
    <property type="entry name" value="Urease accessory protein UreF"/>
    <property type="match status" value="1"/>
</dbReference>
<dbReference type="Pfam" id="PF01730">
    <property type="entry name" value="UreF"/>
    <property type="match status" value="1"/>
</dbReference>
<keyword evidence="1" id="KW-0996">Nickel insertion</keyword>
<evidence type="ECO:0000256" key="1">
    <source>
        <dbReference type="ARBA" id="ARBA00022988"/>
    </source>
</evidence>
<dbReference type="PANTHER" id="PTHR33620:SF1">
    <property type="entry name" value="UREASE ACCESSORY PROTEIN F"/>
    <property type="match status" value="1"/>
</dbReference>
<comment type="similarity">
    <text evidence="3">Belongs to the UreF family.</text>
</comment>
<dbReference type="HOGENOM" id="CLU_049215_0_0_1"/>
<organism evidence="4 5">
    <name type="scientific">Schizosaccharomyces octosporus (strain yFS286)</name>
    <name type="common">Fission yeast</name>
    <name type="synonym">Octosporomyces octosporus</name>
    <dbReference type="NCBI Taxonomy" id="483514"/>
    <lineage>
        <taxon>Eukaryota</taxon>
        <taxon>Fungi</taxon>
        <taxon>Dikarya</taxon>
        <taxon>Ascomycota</taxon>
        <taxon>Taphrinomycotina</taxon>
        <taxon>Schizosaccharomycetes</taxon>
        <taxon>Schizosaccharomycetales</taxon>
        <taxon>Schizosaccharomycetaceae</taxon>
        <taxon>Schizosaccharomyces</taxon>
    </lineage>
</organism>
<accession>S9RGU2</accession>
<evidence type="ECO:0000313" key="5">
    <source>
        <dbReference type="Proteomes" id="UP000016088"/>
    </source>
</evidence>
<dbReference type="OrthoDB" id="2550922at2759"/>
<dbReference type="GeneID" id="25033926"/>
<dbReference type="EMBL" id="KE503207">
    <property type="protein sequence ID" value="EPX73274.1"/>
    <property type="molecule type" value="Genomic_DNA"/>
</dbReference>
<evidence type="ECO:0000313" key="4">
    <source>
        <dbReference type="EMBL" id="EPX73274.1"/>
    </source>
</evidence>
<name>S9RGU2_SCHOY</name>
<dbReference type="GO" id="GO:0016151">
    <property type="term" value="F:nickel cation binding"/>
    <property type="evidence" value="ECO:0007669"/>
    <property type="project" value="InterPro"/>
</dbReference>
<reference evidence="4 5" key="1">
    <citation type="journal article" date="2011" name="Science">
        <title>Comparative functional genomics of the fission yeasts.</title>
        <authorList>
            <person name="Rhind N."/>
            <person name="Chen Z."/>
            <person name="Yassour M."/>
            <person name="Thompson D.A."/>
            <person name="Haas B.J."/>
            <person name="Habib N."/>
            <person name="Wapinski I."/>
            <person name="Roy S."/>
            <person name="Lin M.F."/>
            <person name="Heiman D.I."/>
            <person name="Young S.K."/>
            <person name="Furuya K."/>
            <person name="Guo Y."/>
            <person name="Pidoux A."/>
            <person name="Chen H.M."/>
            <person name="Robbertse B."/>
            <person name="Goldberg J.M."/>
            <person name="Aoki K."/>
            <person name="Bayne E.H."/>
            <person name="Berlin A.M."/>
            <person name="Desjardins C.A."/>
            <person name="Dobbs E."/>
            <person name="Dukaj L."/>
            <person name="Fan L."/>
            <person name="FitzGerald M.G."/>
            <person name="French C."/>
            <person name="Gujja S."/>
            <person name="Hansen K."/>
            <person name="Keifenheim D."/>
            <person name="Levin J.Z."/>
            <person name="Mosher R.A."/>
            <person name="Mueller C.A."/>
            <person name="Pfiffner J."/>
            <person name="Priest M."/>
            <person name="Russ C."/>
            <person name="Smialowska A."/>
            <person name="Swoboda P."/>
            <person name="Sykes S.M."/>
            <person name="Vaughn M."/>
            <person name="Vengrova S."/>
            <person name="Yoder R."/>
            <person name="Zeng Q."/>
            <person name="Allshire R."/>
            <person name="Baulcombe D."/>
            <person name="Birren B.W."/>
            <person name="Brown W."/>
            <person name="Ekwall K."/>
            <person name="Kellis M."/>
            <person name="Leatherwood J."/>
            <person name="Levin H."/>
            <person name="Margalit H."/>
            <person name="Martienssen R."/>
            <person name="Nieduszynski C.A."/>
            <person name="Spatafora J.W."/>
            <person name="Friedman N."/>
            <person name="Dalgaard J.Z."/>
            <person name="Baumann P."/>
            <person name="Niki H."/>
            <person name="Regev A."/>
            <person name="Nusbaum C."/>
        </authorList>
    </citation>
    <scope>NUCLEOTIDE SEQUENCE [LARGE SCALE GENOMIC DNA]</scope>
    <source>
        <strain evidence="5">yFS286</strain>
    </source>
</reference>
<dbReference type="eggNOG" id="ENOG502REVQ">
    <property type="taxonomic scope" value="Eukaryota"/>
</dbReference>